<reference evidence="1 2" key="1">
    <citation type="journal article" date="2019" name="Environ. Microbiol.">
        <title>At the nexus of three kingdoms: the genome of the mycorrhizal fungus Gigaspora margarita provides insights into plant, endobacterial and fungal interactions.</title>
        <authorList>
            <person name="Venice F."/>
            <person name="Ghignone S."/>
            <person name="Salvioli di Fossalunga A."/>
            <person name="Amselem J."/>
            <person name="Novero M."/>
            <person name="Xianan X."/>
            <person name="Sedzielewska Toro K."/>
            <person name="Morin E."/>
            <person name="Lipzen A."/>
            <person name="Grigoriev I.V."/>
            <person name="Henrissat B."/>
            <person name="Martin F.M."/>
            <person name="Bonfante P."/>
        </authorList>
    </citation>
    <scope>NUCLEOTIDE SEQUENCE [LARGE SCALE GENOMIC DNA]</scope>
    <source>
        <strain evidence="1 2">BEG34</strain>
    </source>
</reference>
<proteinExistence type="predicted"/>
<comment type="caution">
    <text evidence="1">The sequence shown here is derived from an EMBL/GenBank/DDBJ whole genome shotgun (WGS) entry which is preliminary data.</text>
</comment>
<name>A0A8H4AH87_GIGMA</name>
<dbReference type="EMBL" id="WTPW01000608">
    <property type="protein sequence ID" value="KAF0495214.1"/>
    <property type="molecule type" value="Genomic_DNA"/>
</dbReference>
<accession>A0A8H4AH87</accession>
<evidence type="ECO:0000313" key="2">
    <source>
        <dbReference type="Proteomes" id="UP000439903"/>
    </source>
</evidence>
<organism evidence="1 2">
    <name type="scientific">Gigaspora margarita</name>
    <dbReference type="NCBI Taxonomy" id="4874"/>
    <lineage>
        <taxon>Eukaryota</taxon>
        <taxon>Fungi</taxon>
        <taxon>Fungi incertae sedis</taxon>
        <taxon>Mucoromycota</taxon>
        <taxon>Glomeromycotina</taxon>
        <taxon>Glomeromycetes</taxon>
        <taxon>Diversisporales</taxon>
        <taxon>Gigasporaceae</taxon>
        <taxon>Gigaspora</taxon>
    </lineage>
</organism>
<sequence>MMSEISTLVEPDLSNTQNVLGNHLHIPKNPLARNEKTGGKKISSMLKKLIEELLTDIPVPIAGENLDKASENGRFRNLI</sequence>
<dbReference type="AlphaFoldDB" id="A0A8H4AH87"/>
<gene>
    <name evidence="1" type="ORF">F8M41_021149</name>
</gene>
<evidence type="ECO:0000313" key="1">
    <source>
        <dbReference type="EMBL" id="KAF0495214.1"/>
    </source>
</evidence>
<dbReference type="Proteomes" id="UP000439903">
    <property type="component" value="Unassembled WGS sequence"/>
</dbReference>
<keyword evidence="2" id="KW-1185">Reference proteome</keyword>
<dbReference type="OrthoDB" id="2375359at2759"/>
<protein>
    <submittedName>
        <fullName evidence="1">Uncharacterized protein</fullName>
    </submittedName>
</protein>